<organism evidence="2">
    <name type="scientific">marine sediment metagenome</name>
    <dbReference type="NCBI Taxonomy" id="412755"/>
    <lineage>
        <taxon>unclassified sequences</taxon>
        <taxon>metagenomes</taxon>
        <taxon>ecological metagenomes</taxon>
    </lineage>
</organism>
<feature type="non-terminal residue" evidence="2">
    <location>
        <position position="119"/>
    </location>
</feature>
<proteinExistence type="predicted"/>
<comment type="caution">
    <text evidence="2">The sequence shown here is derived from an EMBL/GenBank/DDBJ whole genome shotgun (WGS) entry which is preliminary data.</text>
</comment>
<name>X1PBL5_9ZZZZ</name>
<accession>X1PBL5</accession>
<evidence type="ECO:0000256" key="1">
    <source>
        <dbReference type="SAM" id="MobiDB-lite"/>
    </source>
</evidence>
<reference evidence="2" key="1">
    <citation type="journal article" date="2014" name="Front. Microbiol.">
        <title>High frequency of phylogenetically diverse reductive dehalogenase-homologous genes in deep subseafloor sedimentary metagenomes.</title>
        <authorList>
            <person name="Kawai M."/>
            <person name="Futagami T."/>
            <person name="Toyoda A."/>
            <person name="Takaki Y."/>
            <person name="Nishi S."/>
            <person name="Hori S."/>
            <person name="Arai W."/>
            <person name="Tsubouchi T."/>
            <person name="Morono Y."/>
            <person name="Uchiyama I."/>
            <person name="Ito T."/>
            <person name="Fujiyama A."/>
            <person name="Inagaki F."/>
            <person name="Takami H."/>
        </authorList>
    </citation>
    <scope>NUCLEOTIDE SEQUENCE</scope>
    <source>
        <strain evidence="2">Expedition CK06-06</strain>
    </source>
</reference>
<dbReference type="EMBL" id="BARV01019204">
    <property type="protein sequence ID" value="GAI28309.1"/>
    <property type="molecule type" value="Genomic_DNA"/>
</dbReference>
<dbReference type="AlphaFoldDB" id="X1PBL5"/>
<gene>
    <name evidence="2" type="ORF">S06H3_32306</name>
</gene>
<evidence type="ECO:0000313" key="2">
    <source>
        <dbReference type="EMBL" id="GAI28309.1"/>
    </source>
</evidence>
<feature type="compositionally biased region" description="Polar residues" evidence="1">
    <location>
        <begin position="81"/>
        <end position="93"/>
    </location>
</feature>
<feature type="region of interest" description="Disordered" evidence="1">
    <location>
        <begin position="73"/>
        <end position="93"/>
    </location>
</feature>
<protein>
    <submittedName>
        <fullName evidence="2">Uncharacterized protein</fullName>
    </submittedName>
</protein>
<sequence>MKEQSQTYRYCGRDFSGRELEKIREIIASDEQLNRAKISRRVCELFGWYKPDGGLKEMSCRVALLRMERDGLIRLPPPQKGNGNRTTRVRISSASDPESEVCVGAGALGPLRLEMVAKG</sequence>